<dbReference type="GO" id="GO:0045121">
    <property type="term" value="C:membrane raft"/>
    <property type="evidence" value="ECO:0007669"/>
    <property type="project" value="InterPro"/>
</dbReference>
<dbReference type="GO" id="GO:0071986">
    <property type="term" value="C:Ragulator complex"/>
    <property type="evidence" value="ECO:0007669"/>
    <property type="project" value="InterPro"/>
</dbReference>
<dbReference type="AlphaFoldDB" id="A0A401NI93"/>
<evidence type="ECO:0000256" key="9">
    <source>
        <dbReference type="ARBA" id="ARBA00023228"/>
    </source>
</evidence>
<name>A0A401NI93_SCYTO</name>
<dbReference type="Pfam" id="PF15454">
    <property type="entry name" value="LAMTOR"/>
    <property type="match status" value="1"/>
</dbReference>
<evidence type="ECO:0000256" key="7">
    <source>
        <dbReference type="ARBA" id="ARBA00023136"/>
    </source>
</evidence>
<dbReference type="InterPro" id="IPR028209">
    <property type="entry name" value="LAMTOR1/MEH1"/>
</dbReference>
<keyword evidence="6" id="KW-0967">Endosome</keyword>
<dbReference type="PANTHER" id="PTHR13401:SF2">
    <property type="entry name" value="RAGULATOR COMPLEX PROTEIN LAMTOR1"/>
    <property type="match status" value="1"/>
</dbReference>
<keyword evidence="14" id="KW-1185">Reference proteome</keyword>
<dbReference type="OMA" id="MEQHEIM"/>
<dbReference type="EMBL" id="BFAA01004982">
    <property type="protein sequence ID" value="GCB60584.1"/>
    <property type="molecule type" value="Genomic_DNA"/>
</dbReference>
<organism evidence="13 14">
    <name type="scientific">Scyliorhinus torazame</name>
    <name type="common">Cloudy catshark</name>
    <name type="synonym">Catulus torazame</name>
    <dbReference type="NCBI Taxonomy" id="75743"/>
    <lineage>
        <taxon>Eukaryota</taxon>
        <taxon>Metazoa</taxon>
        <taxon>Chordata</taxon>
        <taxon>Craniata</taxon>
        <taxon>Vertebrata</taxon>
        <taxon>Chondrichthyes</taxon>
        <taxon>Elasmobranchii</taxon>
        <taxon>Galeomorphii</taxon>
        <taxon>Galeoidea</taxon>
        <taxon>Carcharhiniformes</taxon>
        <taxon>Scyliorhinidae</taxon>
        <taxon>Scyliorhinus</taxon>
    </lineage>
</organism>
<dbReference type="STRING" id="75743.A0A401NI93"/>
<dbReference type="GO" id="GO:0060090">
    <property type="term" value="F:molecular adaptor activity"/>
    <property type="evidence" value="ECO:0007669"/>
    <property type="project" value="TreeGrafter"/>
</dbReference>
<proteinExistence type="inferred from homology"/>
<evidence type="ECO:0000313" key="13">
    <source>
        <dbReference type="EMBL" id="GCB60584.1"/>
    </source>
</evidence>
<keyword evidence="5" id="KW-0519">Myristate</keyword>
<keyword evidence="7" id="KW-0472">Membrane</keyword>
<evidence type="ECO:0000256" key="1">
    <source>
        <dbReference type="ARBA" id="ARBA00004122"/>
    </source>
</evidence>
<evidence type="ECO:0000256" key="2">
    <source>
        <dbReference type="ARBA" id="ARBA00004577"/>
    </source>
</evidence>
<evidence type="ECO:0000256" key="11">
    <source>
        <dbReference type="ARBA" id="ARBA00032695"/>
    </source>
</evidence>
<dbReference type="GO" id="GO:0007040">
    <property type="term" value="P:lysosome organization"/>
    <property type="evidence" value="ECO:0007669"/>
    <property type="project" value="InterPro"/>
</dbReference>
<dbReference type="GO" id="GO:0005765">
    <property type="term" value="C:lysosomal membrane"/>
    <property type="evidence" value="ECO:0007669"/>
    <property type="project" value="UniProtKB-SubCell"/>
</dbReference>
<feature type="region of interest" description="Disordered" evidence="12">
    <location>
        <begin position="1"/>
        <end position="34"/>
    </location>
</feature>
<evidence type="ECO:0000256" key="3">
    <source>
        <dbReference type="ARBA" id="ARBA00010861"/>
    </source>
</evidence>
<dbReference type="Proteomes" id="UP000288216">
    <property type="component" value="Unassembled WGS sequence"/>
</dbReference>
<feature type="non-terminal residue" evidence="13">
    <location>
        <position position="1"/>
    </location>
</feature>
<dbReference type="GO" id="GO:0043410">
    <property type="term" value="P:positive regulation of MAPK cascade"/>
    <property type="evidence" value="ECO:0007669"/>
    <property type="project" value="InterPro"/>
</dbReference>
<keyword evidence="9" id="KW-0458">Lysosome</keyword>
<evidence type="ECO:0000313" key="14">
    <source>
        <dbReference type="Proteomes" id="UP000288216"/>
    </source>
</evidence>
<sequence>EREEGKPLLIPVNHASNKSSGGTDPTYHSIPSSRFPDEQALLNTILSKTAHNIIDVSAADSQSMEQHEYMDRARQYSTRLAMISGSTQCKRVTSLPTLTSQPHQVLASEPVPPSDIQQVTKIAAYASSALSQIKVDAKEELVVQFAIP</sequence>
<comment type="similarity">
    <text evidence="3">Belongs to the LAMTOR1 family.</text>
</comment>
<evidence type="ECO:0000256" key="12">
    <source>
        <dbReference type="SAM" id="MobiDB-lite"/>
    </source>
</evidence>
<evidence type="ECO:0000256" key="6">
    <source>
        <dbReference type="ARBA" id="ARBA00022753"/>
    </source>
</evidence>
<dbReference type="GO" id="GO:0032008">
    <property type="term" value="P:positive regulation of TOR signaling"/>
    <property type="evidence" value="ECO:0007669"/>
    <property type="project" value="InterPro"/>
</dbReference>
<comment type="subcellular location">
    <subcellularLocation>
        <location evidence="2">Late endosome membrane</location>
        <topology evidence="2">Lipid-anchor</topology>
        <orientation evidence="2">Cytoplasmic side</orientation>
    </subcellularLocation>
    <subcellularLocation>
        <location evidence="1">Lysosome membrane</location>
        <topology evidence="1">Lipid-anchor</topology>
        <orientation evidence="1">Cytoplasmic side</orientation>
    </subcellularLocation>
</comment>
<gene>
    <name evidence="13" type="ORF">scyTo_0011161</name>
</gene>
<dbReference type="SMART" id="SM01262">
    <property type="entry name" value="LAMTOR"/>
    <property type="match status" value="1"/>
</dbReference>
<comment type="caution">
    <text evidence="13">The sequence shown here is derived from an EMBL/GenBank/DDBJ whole genome shotgun (WGS) entry which is preliminary data.</text>
</comment>
<dbReference type="GO" id="GO:0005085">
    <property type="term" value="F:guanyl-nucleotide exchange factor activity"/>
    <property type="evidence" value="ECO:0007669"/>
    <property type="project" value="TreeGrafter"/>
</dbReference>
<dbReference type="GO" id="GO:0031902">
    <property type="term" value="C:late endosome membrane"/>
    <property type="evidence" value="ECO:0007669"/>
    <property type="project" value="UniProtKB-SubCell"/>
</dbReference>
<feature type="compositionally biased region" description="Polar residues" evidence="12">
    <location>
        <begin position="14"/>
        <end position="23"/>
    </location>
</feature>
<dbReference type="OrthoDB" id="5562028at2759"/>
<dbReference type="GO" id="GO:0042632">
    <property type="term" value="P:cholesterol homeostasis"/>
    <property type="evidence" value="ECO:0007669"/>
    <property type="project" value="InterPro"/>
</dbReference>
<evidence type="ECO:0000256" key="10">
    <source>
        <dbReference type="ARBA" id="ARBA00023288"/>
    </source>
</evidence>
<evidence type="ECO:0000256" key="5">
    <source>
        <dbReference type="ARBA" id="ARBA00022707"/>
    </source>
</evidence>
<dbReference type="PANTHER" id="PTHR13401">
    <property type="entry name" value="RAGULATOR COMPLEX PROTEIN LAMTOR1"/>
    <property type="match status" value="1"/>
</dbReference>
<dbReference type="GO" id="GO:0071230">
    <property type="term" value="P:cellular response to amino acid stimulus"/>
    <property type="evidence" value="ECO:0007669"/>
    <property type="project" value="InterPro"/>
</dbReference>
<reference evidence="13 14" key="1">
    <citation type="journal article" date="2018" name="Nat. Ecol. Evol.">
        <title>Shark genomes provide insights into elasmobranch evolution and the origin of vertebrates.</title>
        <authorList>
            <person name="Hara Y"/>
            <person name="Yamaguchi K"/>
            <person name="Onimaru K"/>
            <person name="Kadota M"/>
            <person name="Koyanagi M"/>
            <person name="Keeley SD"/>
            <person name="Tatsumi K"/>
            <person name="Tanaka K"/>
            <person name="Motone F"/>
            <person name="Kageyama Y"/>
            <person name="Nozu R"/>
            <person name="Adachi N"/>
            <person name="Nishimura O"/>
            <person name="Nakagawa R"/>
            <person name="Tanegashima C"/>
            <person name="Kiyatake I"/>
            <person name="Matsumoto R"/>
            <person name="Murakumo K"/>
            <person name="Nishida K"/>
            <person name="Terakita A"/>
            <person name="Kuratani S"/>
            <person name="Sato K"/>
            <person name="Hyodo S Kuraku.S."/>
        </authorList>
    </citation>
    <scope>NUCLEOTIDE SEQUENCE [LARGE SCALE GENOMIC DNA]</scope>
</reference>
<dbReference type="GO" id="GO:0001919">
    <property type="term" value="P:regulation of receptor recycling"/>
    <property type="evidence" value="ECO:0007669"/>
    <property type="project" value="InterPro"/>
</dbReference>
<dbReference type="GO" id="GO:0016197">
    <property type="term" value="P:endosomal transport"/>
    <property type="evidence" value="ECO:0007669"/>
    <property type="project" value="InterPro"/>
</dbReference>
<evidence type="ECO:0000256" key="4">
    <source>
        <dbReference type="ARBA" id="ARBA00016099"/>
    </source>
</evidence>
<evidence type="ECO:0000256" key="8">
    <source>
        <dbReference type="ARBA" id="ARBA00023139"/>
    </source>
</evidence>
<keyword evidence="10" id="KW-0449">Lipoprotein</keyword>
<accession>A0A401NI93</accession>
<protein>
    <recommendedName>
        <fullName evidence="4">Ragulator complex protein LAMTOR1</fullName>
    </recommendedName>
    <alternativeName>
        <fullName evidence="11">Late endosomal/lysosomal adaptor and MAPK and MTOR activator 1</fullName>
    </alternativeName>
</protein>
<keyword evidence="8" id="KW-0564">Palmitate</keyword>